<dbReference type="InterPro" id="IPR051531">
    <property type="entry name" value="N-acetyltransferase"/>
</dbReference>
<dbReference type="Proteomes" id="UP000032568">
    <property type="component" value="Chromosome"/>
</dbReference>
<dbReference type="PROSITE" id="PS51186">
    <property type="entry name" value="GNAT"/>
    <property type="match status" value="1"/>
</dbReference>
<proteinExistence type="predicted"/>
<evidence type="ECO:0000259" key="1">
    <source>
        <dbReference type="PROSITE" id="PS51186"/>
    </source>
</evidence>
<sequence>MHNFTTERLFIRALEKQDQALYCHLYTDTKVMRHICQPLSQEQAIKAFKTTLNKQTSKTKNQFSWAITSKETNQAIGIVGFQSQEKEHAILGLLISENSQGRGYAPEVFKKLISICNSTYGFKKFTSQVQKDNINSIKFLKLIGFKSEPLAHTKDIDTYVFNV</sequence>
<name>A0AAE9YVL4_9GAMM</name>
<dbReference type="InterPro" id="IPR000182">
    <property type="entry name" value="GNAT_dom"/>
</dbReference>
<feature type="domain" description="N-acetyltransferase" evidence="1">
    <location>
        <begin position="9"/>
        <end position="163"/>
    </location>
</feature>
<accession>A0AAE9YVL4</accession>
<dbReference type="PANTHER" id="PTHR43792:SF1">
    <property type="entry name" value="N-ACETYLTRANSFERASE DOMAIN-CONTAINING PROTEIN"/>
    <property type="match status" value="1"/>
</dbReference>
<dbReference type="AlphaFoldDB" id="A0AAE9YVL4"/>
<organism evidence="2 3">
    <name type="scientific">Thalassomonas actiniarum</name>
    <dbReference type="NCBI Taxonomy" id="485447"/>
    <lineage>
        <taxon>Bacteria</taxon>
        <taxon>Pseudomonadati</taxon>
        <taxon>Pseudomonadota</taxon>
        <taxon>Gammaproteobacteria</taxon>
        <taxon>Alteromonadales</taxon>
        <taxon>Colwelliaceae</taxon>
        <taxon>Thalassomonas</taxon>
    </lineage>
</organism>
<evidence type="ECO:0000313" key="2">
    <source>
        <dbReference type="EMBL" id="WDE01160.1"/>
    </source>
</evidence>
<reference evidence="2 3" key="1">
    <citation type="journal article" date="2015" name="Genome Announc.">
        <title>Draft Genome Sequences of Marine Isolates of Thalassomonas viridans and Thalassomonas actiniarum.</title>
        <authorList>
            <person name="Olonade I."/>
            <person name="van Zyl L.J."/>
            <person name="Trindade M."/>
        </authorList>
    </citation>
    <scope>NUCLEOTIDE SEQUENCE [LARGE SCALE GENOMIC DNA]</scope>
    <source>
        <strain evidence="2 3">A5K-106</strain>
    </source>
</reference>
<evidence type="ECO:0000313" key="3">
    <source>
        <dbReference type="Proteomes" id="UP000032568"/>
    </source>
</evidence>
<dbReference type="RefSeq" id="WP_152646516.1">
    <property type="nucleotide sequence ID" value="NZ_CP059735.1"/>
</dbReference>
<gene>
    <name evidence="2" type="ORF">SG35_011280</name>
</gene>
<dbReference type="KEGG" id="tact:SG35_011280"/>
<dbReference type="EMBL" id="CP059735">
    <property type="protein sequence ID" value="WDE01160.1"/>
    <property type="molecule type" value="Genomic_DNA"/>
</dbReference>
<dbReference type="GO" id="GO:0016747">
    <property type="term" value="F:acyltransferase activity, transferring groups other than amino-acyl groups"/>
    <property type="evidence" value="ECO:0007669"/>
    <property type="project" value="InterPro"/>
</dbReference>
<dbReference type="InterPro" id="IPR016181">
    <property type="entry name" value="Acyl_CoA_acyltransferase"/>
</dbReference>
<protein>
    <submittedName>
        <fullName evidence="2">GNAT family N-acetyltransferase</fullName>
    </submittedName>
</protein>
<dbReference type="SUPFAM" id="SSF55729">
    <property type="entry name" value="Acyl-CoA N-acyltransferases (Nat)"/>
    <property type="match status" value="1"/>
</dbReference>
<dbReference type="Gene3D" id="3.40.630.30">
    <property type="match status" value="1"/>
</dbReference>
<reference evidence="2 3" key="2">
    <citation type="journal article" date="2022" name="Mar. Drugs">
        <title>Bioassay-Guided Fractionation Leads to the Detection of Cholic Acid Generated by the Rare Thalassomonas sp.</title>
        <authorList>
            <person name="Pheiffer F."/>
            <person name="Schneider Y.K."/>
            <person name="Hansen E.H."/>
            <person name="Andersen J.H."/>
            <person name="Isaksson J."/>
            <person name="Busche T."/>
            <person name="R C."/>
            <person name="Kalinowski J."/>
            <person name="Zyl L.V."/>
            <person name="Trindade M."/>
        </authorList>
    </citation>
    <scope>NUCLEOTIDE SEQUENCE [LARGE SCALE GENOMIC DNA]</scope>
    <source>
        <strain evidence="2 3">A5K-106</strain>
    </source>
</reference>
<dbReference type="Pfam" id="PF13302">
    <property type="entry name" value="Acetyltransf_3"/>
    <property type="match status" value="1"/>
</dbReference>
<keyword evidence="3" id="KW-1185">Reference proteome</keyword>
<dbReference type="PANTHER" id="PTHR43792">
    <property type="entry name" value="GNAT FAMILY, PUTATIVE (AFU_ORTHOLOGUE AFUA_3G00765)-RELATED-RELATED"/>
    <property type="match status" value="1"/>
</dbReference>